<dbReference type="Gene3D" id="3.30.870.10">
    <property type="entry name" value="Endonuclease Chain A"/>
    <property type="match status" value="1"/>
</dbReference>
<dbReference type="PROSITE" id="PS50035">
    <property type="entry name" value="PLD"/>
    <property type="match status" value="1"/>
</dbReference>
<dbReference type="OrthoDB" id="369674at2"/>
<dbReference type="GO" id="GO:0006793">
    <property type="term" value="P:phosphorus metabolic process"/>
    <property type="evidence" value="ECO:0007669"/>
    <property type="project" value="UniProtKB-ARBA"/>
</dbReference>
<dbReference type="InterPro" id="IPR001736">
    <property type="entry name" value="PLipase_D/transphosphatidylase"/>
</dbReference>
<comment type="caution">
    <text evidence="3">The sequence shown here is derived from an EMBL/GenBank/DDBJ whole genome shotgun (WGS) entry which is preliminary data.</text>
</comment>
<feature type="compositionally biased region" description="Acidic residues" evidence="1">
    <location>
        <begin position="291"/>
        <end position="301"/>
    </location>
</feature>
<dbReference type="InterPro" id="IPR059166">
    <property type="entry name" value="PLD-like_cat"/>
</dbReference>
<dbReference type="AlphaFoldDB" id="A0A2S8FA33"/>
<organism evidence="3 4">
    <name type="scientific">Blastopirellula marina</name>
    <dbReference type="NCBI Taxonomy" id="124"/>
    <lineage>
        <taxon>Bacteria</taxon>
        <taxon>Pseudomonadati</taxon>
        <taxon>Planctomycetota</taxon>
        <taxon>Planctomycetia</taxon>
        <taxon>Pirellulales</taxon>
        <taxon>Pirellulaceae</taxon>
        <taxon>Blastopirellula</taxon>
    </lineage>
</organism>
<dbReference type="GO" id="GO:0003824">
    <property type="term" value="F:catalytic activity"/>
    <property type="evidence" value="ECO:0007669"/>
    <property type="project" value="InterPro"/>
</dbReference>
<evidence type="ECO:0000313" key="4">
    <source>
        <dbReference type="Proteomes" id="UP000239388"/>
    </source>
</evidence>
<dbReference type="RefSeq" id="WP_105357683.1">
    <property type="nucleotide sequence ID" value="NZ_PUIB01000023.1"/>
</dbReference>
<sequence>MLEPNSRRLLMESLQPPDGYRLDWAVGTTYTLDLIALLTAPVAFAFSDWQDRDGRPTCDPLALLKAVRQYARRVCIFCQAGKIQVPSTYQPLLASLEDSVYEACAPKGGSFHPKLWFLRFVSREEDEVVYRVLCASRNMTFDRSWDTLLCLEGTLKDRVNAFRRNHPLGAFVEALPGMSGRSVSKTWLTRIRQLAHEIRRVDFEAPEPFQELEFWPLGIDESERLPFPNRIDRMFVVSPFVDDGLLGDLHEWGAPMELLSRAERLAMLSRETLAELEKAWVLDDTANPEPGDAEEEAESGEGTEKDDIPLVGLHAKAFVVDEGWNAHVFTGSANATRAAFRRNVEFLVELVGKKSQCGIAAMLGQASEPTFKKASSLADLLQPYVAKETEPSADQEVEKFERQVDEFAKQLSQAVPVANCEPSSTEETFLVAIFAKKKLKIEPSADWNIRIRPASLPDSHLCSLDFSADVWASFAAISLLGLTSFFVIEIRSPQLKTARRFVLNIPLTGVPENRDEAILRELLSDRDRVLRFLILLLLDSGARDLGKIMQTQTGEGDSQGFMESLFGATLFESLLKALHRDPERLEQVAEVIQDLRKTDEGQRLLPEDLQQIWEPIWAVRAEELKRRNQRHD</sequence>
<feature type="region of interest" description="Disordered" evidence="1">
    <location>
        <begin position="283"/>
        <end position="306"/>
    </location>
</feature>
<dbReference type="EMBL" id="PUIB01000023">
    <property type="protein sequence ID" value="PQO29009.1"/>
    <property type="molecule type" value="Genomic_DNA"/>
</dbReference>
<gene>
    <name evidence="3" type="ORF">C5Y98_22630</name>
</gene>
<evidence type="ECO:0000256" key="1">
    <source>
        <dbReference type="SAM" id="MobiDB-lite"/>
    </source>
</evidence>
<reference evidence="3 4" key="1">
    <citation type="submission" date="2018-02" db="EMBL/GenBank/DDBJ databases">
        <title>Comparative genomes isolates from brazilian mangrove.</title>
        <authorList>
            <person name="Araujo J.E."/>
            <person name="Taketani R.G."/>
            <person name="Silva M.C.P."/>
            <person name="Loureco M.V."/>
            <person name="Andreote F.D."/>
        </authorList>
    </citation>
    <scope>NUCLEOTIDE SEQUENCE [LARGE SCALE GENOMIC DNA]</scope>
    <source>
        <strain evidence="3 4">NAP PRIS-MGV</strain>
    </source>
</reference>
<proteinExistence type="predicted"/>
<accession>A0A2S8FA33</accession>
<name>A0A2S8FA33_9BACT</name>
<evidence type="ECO:0000313" key="3">
    <source>
        <dbReference type="EMBL" id="PQO29009.1"/>
    </source>
</evidence>
<dbReference type="Proteomes" id="UP000239388">
    <property type="component" value="Unassembled WGS sequence"/>
</dbReference>
<dbReference type="SUPFAM" id="SSF56024">
    <property type="entry name" value="Phospholipase D/nuclease"/>
    <property type="match status" value="1"/>
</dbReference>
<feature type="domain" description="PLD phosphodiesterase" evidence="2">
    <location>
        <begin position="313"/>
        <end position="339"/>
    </location>
</feature>
<evidence type="ECO:0000259" key="2">
    <source>
        <dbReference type="PROSITE" id="PS50035"/>
    </source>
</evidence>
<protein>
    <recommendedName>
        <fullName evidence="2">PLD phosphodiesterase domain-containing protein</fullName>
    </recommendedName>
</protein>
<dbReference type="CDD" id="cd09176">
    <property type="entry name" value="PLDc_unchar6"/>
    <property type="match status" value="1"/>
</dbReference>